<comment type="caution">
    <text evidence="1">The sequence shown here is derived from an EMBL/GenBank/DDBJ whole genome shotgun (WGS) entry which is preliminary data.</text>
</comment>
<evidence type="ECO:0008006" key="3">
    <source>
        <dbReference type="Google" id="ProtNLM"/>
    </source>
</evidence>
<protein>
    <recommendedName>
        <fullName evidence="3">DDE-1 domain-containing protein</fullName>
    </recommendedName>
</protein>
<accession>A0A225UTS9</accession>
<dbReference type="Proteomes" id="UP000198211">
    <property type="component" value="Unassembled WGS sequence"/>
</dbReference>
<reference evidence="2" key="1">
    <citation type="submission" date="2017-03" db="EMBL/GenBank/DDBJ databases">
        <title>Phytopthora megakarya and P. palmivora, two closely related causual agents of cacao black pod achieved similar genome size and gene model numbers by different mechanisms.</title>
        <authorList>
            <person name="Ali S."/>
            <person name="Shao J."/>
            <person name="Larry D.J."/>
            <person name="Kronmiller B."/>
            <person name="Shen D."/>
            <person name="Strem M.D."/>
            <person name="Melnick R.L."/>
            <person name="Guiltinan M.J."/>
            <person name="Tyler B.M."/>
            <person name="Meinhardt L.W."/>
            <person name="Bailey B.A."/>
        </authorList>
    </citation>
    <scope>NUCLEOTIDE SEQUENCE [LARGE SCALE GENOMIC DNA]</scope>
    <source>
        <strain evidence="2">zdho120</strain>
    </source>
</reference>
<evidence type="ECO:0000313" key="2">
    <source>
        <dbReference type="Proteomes" id="UP000198211"/>
    </source>
</evidence>
<name>A0A225UTS9_9STRA</name>
<keyword evidence="2" id="KW-1185">Reference proteome</keyword>
<proteinExistence type="predicted"/>
<feature type="non-terminal residue" evidence="1">
    <location>
        <position position="293"/>
    </location>
</feature>
<dbReference type="OrthoDB" id="120801at2759"/>
<organism evidence="1 2">
    <name type="scientific">Phytophthora megakarya</name>
    <dbReference type="NCBI Taxonomy" id="4795"/>
    <lineage>
        <taxon>Eukaryota</taxon>
        <taxon>Sar</taxon>
        <taxon>Stramenopiles</taxon>
        <taxon>Oomycota</taxon>
        <taxon>Peronosporomycetes</taxon>
        <taxon>Peronosporales</taxon>
        <taxon>Peronosporaceae</taxon>
        <taxon>Phytophthora</taxon>
    </lineage>
</organism>
<gene>
    <name evidence="1" type="ORF">PHMEG_00033438</name>
</gene>
<dbReference type="Gene3D" id="1.10.10.10">
    <property type="entry name" value="Winged helix-like DNA-binding domain superfamily/Winged helix DNA-binding domain"/>
    <property type="match status" value="1"/>
</dbReference>
<evidence type="ECO:0000313" key="1">
    <source>
        <dbReference type="EMBL" id="OWY96321.1"/>
    </source>
</evidence>
<dbReference type="EMBL" id="NBNE01011797">
    <property type="protein sequence ID" value="OWY96321.1"/>
    <property type="molecule type" value="Genomic_DNA"/>
</dbReference>
<sequence length="293" mass="33649">MSLERKRVKRSYNIKFKRQVISRVEESGIDAVIKETKVPRRTVRDWVSSQSKITNFDGSQKSKTLNGQGRKETIPFSHALVLYMTDERRDNKLVTTRTLIEYMKRHQHTWLVEYLQTKKSEDSGQKALYKLCQQFSKRHGFTSQIPVTSKLRHWNTPLNGIYNVDETSIYYEKAPKRGWTGKGQKDSGRVLGLTKHPGRMTAVITIRADGKKLPILFIVKGIPGGDIETDELNTYPLGHYYCVQENAWMDGRCWGFYASKVLPRETDGPSLVLADNFDCHVSDEGQDIMAEKA</sequence>
<dbReference type="AlphaFoldDB" id="A0A225UTS9"/>
<dbReference type="InterPro" id="IPR036388">
    <property type="entry name" value="WH-like_DNA-bd_sf"/>
</dbReference>